<dbReference type="SUPFAM" id="SSF56349">
    <property type="entry name" value="DNA breaking-rejoining enzymes"/>
    <property type="match status" value="1"/>
</dbReference>
<reference evidence="2" key="1">
    <citation type="submission" date="2023-10" db="EMBL/GenBank/DDBJ databases">
        <title>Genome assembly of Pristionchus species.</title>
        <authorList>
            <person name="Yoshida K."/>
            <person name="Sommer R.J."/>
        </authorList>
    </citation>
    <scope>NUCLEOTIDE SEQUENCE</scope>
    <source>
        <strain evidence="2">RS5133</strain>
    </source>
</reference>
<evidence type="ECO:0000256" key="1">
    <source>
        <dbReference type="ARBA" id="ARBA00023172"/>
    </source>
</evidence>
<protein>
    <recommendedName>
        <fullName evidence="4">Tyr recombinase domain-containing protein</fullName>
    </recommendedName>
</protein>
<dbReference type="Gene3D" id="1.10.443.10">
    <property type="entry name" value="Intergrase catalytic core"/>
    <property type="match status" value="2"/>
</dbReference>
<dbReference type="PANTHER" id="PTHR33435:SF3">
    <property type="entry name" value="PROTEIN CBG21870"/>
    <property type="match status" value="1"/>
</dbReference>
<feature type="non-terminal residue" evidence="2">
    <location>
        <position position="1"/>
    </location>
</feature>
<organism evidence="2 3">
    <name type="scientific">Pristionchus fissidentatus</name>
    <dbReference type="NCBI Taxonomy" id="1538716"/>
    <lineage>
        <taxon>Eukaryota</taxon>
        <taxon>Metazoa</taxon>
        <taxon>Ecdysozoa</taxon>
        <taxon>Nematoda</taxon>
        <taxon>Chromadorea</taxon>
        <taxon>Rhabditida</taxon>
        <taxon>Rhabditina</taxon>
        <taxon>Diplogasteromorpha</taxon>
        <taxon>Diplogasteroidea</taxon>
        <taxon>Neodiplogasteridae</taxon>
        <taxon>Pristionchus</taxon>
    </lineage>
</organism>
<keyword evidence="1" id="KW-0233">DNA recombination</keyword>
<dbReference type="EMBL" id="BTSY01000003">
    <property type="protein sequence ID" value="GMT19020.1"/>
    <property type="molecule type" value="Genomic_DNA"/>
</dbReference>
<evidence type="ECO:0000313" key="3">
    <source>
        <dbReference type="Proteomes" id="UP001432322"/>
    </source>
</evidence>
<dbReference type="InterPro" id="IPR011010">
    <property type="entry name" value="DNA_brk_join_enz"/>
</dbReference>
<comment type="caution">
    <text evidence="2">The sequence shown here is derived from an EMBL/GenBank/DDBJ whole genome shotgun (WGS) entry which is preliminary data.</text>
</comment>
<proteinExistence type="predicted"/>
<evidence type="ECO:0008006" key="4">
    <source>
        <dbReference type="Google" id="ProtNLM"/>
    </source>
</evidence>
<gene>
    <name evidence="2" type="ORF">PFISCL1PPCAC_10317</name>
</gene>
<feature type="non-terminal residue" evidence="2">
    <location>
        <position position="145"/>
    </location>
</feature>
<dbReference type="Proteomes" id="UP001432322">
    <property type="component" value="Unassembled WGS sequence"/>
</dbReference>
<sequence>VQEGKGLATLKTLSASFNHFVASPPLSYLNYCHMSTSPPVDRLPYPTTNPHDLPVLRAAVGAALSFAALLRVSELVSLRWDDLNWSEGRLGVRLPIKPDSFRQDLTQLCSRAGVERITPHQLRAGGAMDSIRRGTPIEAVQRRGR</sequence>
<evidence type="ECO:0000313" key="2">
    <source>
        <dbReference type="EMBL" id="GMT19020.1"/>
    </source>
</evidence>
<dbReference type="InterPro" id="IPR013762">
    <property type="entry name" value="Integrase-like_cat_sf"/>
</dbReference>
<dbReference type="PANTHER" id="PTHR33435">
    <property type="entry name" value="PROTEIN CBG21870-RELATED"/>
    <property type="match status" value="1"/>
</dbReference>
<accession>A0AAV5VM35</accession>
<name>A0AAV5VM35_9BILA</name>
<dbReference type="GO" id="GO:0015074">
    <property type="term" value="P:DNA integration"/>
    <property type="evidence" value="ECO:0007669"/>
    <property type="project" value="InterPro"/>
</dbReference>
<dbReference type="GO" id="GO:0003677">
    <property type="term" value="F:DNA binding"/>
    <property type="evidence" value="ECO:0007669"/>
    <property type="project" value="InterPro"/>
</dbReference>
<keyword evidence="3" id="KW-1185">Reference proteome</keyword>
<dbReference type="GO" id="GO:0006310">
    <property type="term" value="P:DNA recombination"/>
    <property type="evidence" value="ECO:0007669"/>
    <property type="project" value="UniProtKB-KW"/>
</dbReference>
<dbReference type="AlphaFoldDB" id="A0AAV5VM35"/>